<sequence>MISRRGLRTIRRRCLRSKTTLLFVAVIALYFWRQRSLISTSDASYQREFDLQHRDDYYAYQYGVGKNEKDDGAKGILLEDGKQENIQEELDAGQFEEEGDSLNGFEKIKKNLGIEVEEEEAEVEEEQNVRDLFQLNKAFQNGKSKQNALNKLKEILGLPPDDDAVYDGSLIADPIDKMEADDNEEEINGGKKKGKLGKLKKKIKLKPLDFEIGEIDRDLPDVRPNECKHKSYPDNLPTASIIIVFYDEGLKTLLRTVHSIVNRSPPHLISEIILIDDYSTREHYTNELKVQLRQINYPIIIRRTKQRFGWVLARIQGAEYAKGDVLIFLDAHTEVTEGWLEPICARIADDGFEETKNTIQIKNMV</sequence>
<dbReference type="AlphaFoldDB" id="A0A2G8KNU8"/>
<dbReference type="EMBL" id="MRZV01000452">
    <property type="protein sequence ID" value="PIK49681.1"/>
    <property type="molecule type" value="Genomic_DNA"/>
</dbReference>
<dbReference type="PANTHER" id="PTHR11675:SF101">
    <property type="entry name" value="POLYPEPTIDE N-ACETYLGALACTOSAMINYLTRANSFERASE 5"/>
    <property type="match status" value="1"/>
</dbReference>
<dbReference type="STRING" id="307972.A0A2G8KNU8"/>
<feature type="domain" description="Glycosyltransferase 2-like" evidence="3">
    <location>
        <begin position="240"/>
        <end position="351"/>
    </location>
</feature>
<keyword evidence="5" id="KW-1185">Reference proteome</keyword>
<reference evidence="4 5" key="1">
    <citation type="journal article" date="2017" name="PLoS Biol.">
        <title>The sea cucumber genome provides insights into morphological evolution and visceral regeneration.</title>
        <authorList>
            <person name="Zhang X."/>
            <person name="Sun L."/>
            <person name="Yuan J."/>
            <person name="Sun Y."/>
            <person name="Gao Y."/>
            <person name="Zhang L."/>
            <person name="Li S."/>
            <person name="Dai H."/>
            <person name="Hamel J.F."/>
            <person name="Liu C."/>
            <person name="Yu Y."/>
            <person name="Liu S."/>
            <person name="Lin W."/>
            <person name="Guo K."/>
            <person name="Jin S."/>
            <person name="Xu P."/>
            <person name="Storey K.B."/>
            <person name="Huan P."/>
            <person name="Zhang T."/>
            <person name="Zhou Y."/>
            <person name="Zhang J."/>
            <person name="Lin C."/>
            <person name="Li X."/>
            <person name="Xing L."/>
            <person name="Huo D."/>
            <person name="Sun M."/>
            <person name="Wang L."/>
            <person name="Mercier A."/>
            <person name="Li F."/>
            <person name="Yang H."/>
            <person name="Xiang J."/>
        </authorList>
    </citation>
    <scope>NUCLEOTIDE SEQUENCE [LARGE SCALE GENOMIC DNA]</scope>
    <source>
        <strain evidence="4">Shaxun</strain>
        <tissue evidence="4">Muscle</tissue>
    </source>
</reference>
<dbReference type="InterPro" id="IPR029044">
    <property type="entry name" value="Nucleotide-diphossugar_trans"/>
</dbReference>
<accession>A0A2G8KNU8</accession>
<evidence type="ECO:0000313" key="5">
    <source>
        <dbReference type="Proteomes" id="UP000230750"/>
    </source>
</evidence>
<protein>
    <submittedName>
        <fullName evidence="4">Galnt1 protein</fullName>
    </submittedName>
</protein>
<dbReference type="GO" id="GO:0006493">
    <property type="term" value="P:protein O-linked glycosylation"/>
    <property type="evidence" value="ECO:0007669"/>
    <property type="project" value="TreeGrafter"/>
</dbReference>
<keyword evidence="2" id="KW-0175">Coiled coil</keyword>
<comment type="caution">
    <text evidence="4">The sequence shown here is derived from an EMBL/GenBank/DDBJ whole genome shotgun (WGS) entry which is preliminary data.</text>
</comment>
<evidence type="ECO:0000256" key="2">
    <source>
        <dbReference type="SAM" id="Coils"/>
    </source>
</evidence>
<dbReference type="Proteomes" id="UP000230750">
    <property type="component" value="Unassembled WGS sequence"/>
</dbReference>
<name>A0A2G8KNU8_STIJA</name>
<dbReference type="GO" id="GO:0004653">
    <property type="term" value="F:polypeptide N-acetylgalactosaminyltransferase activity"/>
    <property type="evidence" value="ECO:0007669"/>
    <property type="project" value="TreeGrafter"/>
</dbReference>
<dbReference type="Gene3D" id="3.90.550.10">
    <property type="entry name" value="Spore Coat Polysaccharide Biosynthesis Protein SpsA, Chain A"/>
    <property type="match status" value="1"/>
</dbReference>
<organism evidence="4 5">
    <name type="scientific">Stichopus japonicus</name>
    <name type="common">Sea cucumber</name>
    <dbReference type="NCBI Taxonomy" id="307972"/>
    <lineage>
        <taxon>Eukaryota</taxon>
        <taxon>Metazoa</taxon>
        <taxon>Echinodermata</taxon>
        <taxon>Eleutherozoa</taxon>
        <taxon>Echinozoa</taxon>
        <taxon>Holothuroidea</taxon>
        <taxon>Aspidochirotacea</taxon>
        <taxon>Aspidochirotida</taxon>
        <taxon>Stichopodidae</taxon>
        <taxon>Apostichopus</taxon>
    </lineage>
</organism>
<evidence type="ECO:0000313" key="4">
    <source>
        <dbReference type="EMBL" id="PIK49681.1"/>
    </source>
</evidence>
<proteinExistence type="predicted"/>
<keyword evidence="1" id="KW-1015">Disulfide bond</keyword>
<dbReference type="InterPro" id="IPR001173">
    <property type="entry name" value="Glyco_trans_2-like"/>
</dbReference>
<gene>
    <name evidence="4" type="ORF">BSL78_13448</name>
</gene>
<dbReference type="GO" id="GO:0005794">
    <property type="term" value="C:Golgi apparatus"/>
    <property type="evidence" value="ECO:0007669"/>
    <property type="project" value="TreeGrafter"/>
</dbReference>
<dbReference type="Pfam" id="PF00535">
    <property type="entry name" value="Glycos_transf_2"/>
    <property type="match status" value="1"/>
</dbReference>
<evidence type="ECO:0000256" key="1">
    <source>
        <dbReference type="ARBA" id="ARBA00023157"/>
    </source>
</evidence>
<dbReference type="SUPFAM" id="SSF53448">
    <property type="entry name" value="Nucleotide-diphospho-sugar transferases"/>
    <property type="match status" value="1"/>
</dbReference>
<feature type="coiled-coil region" evidence="2">
    <location>
        <begin position="102"/>
        <end position="136"/>
    </location>
</feature>
<dbReference type="OrthoDB" id="9924649at2759"/>
<dbReference type="PANTHER" id="PTHR11675">
    <property type="entry name" value="N-ACETYLGALACTOSAMINYLTRANSFERASE"/>
    <property type="match status" value="1"/>
</dbReference>
<evidence type="ECO:0000259" key="3">
    <source>
        <dbReference type="Pfam" id="PF00535"/>
    </source>
</evidence>